<gene>
    <name evidence="3" type="primary">rps4</name>
</gene>
<keyword evidence="1" id="KW-0694">RNA-binding</keyword>
<name>A0A0M4NGY8_9APIC</name>
<evidence type="ECO:0000313" key="3">
    <source>
        <dbReference type="EMBL" id="ALE29360.1"/>
    </source>
</evidence>
<evidence type="ECO:0000256" key="1">
    <source>
        <dbReference type="PROSITE-ProRule" id="PRU00182"/>
    </source>
</evidence>
<keyword evidence="3" id="KW-0687">Ribonucleoprotein</keyword>
<keyword evidence="3" id="KW-0689">Ribosomal protein</keyword>
<dbReference type="InterPro" id="IPR002942">
    <property type="entry name" value="S4_RNA-bd"/>
</dbReference>
<dbReference type="GO" id="GO:0003723">
    <property type="term" value="F:RNA binding"/>
    <property type="evidence" value="ECO:0007669"/>
    <property type="project" value="UniProtKB-KW"/>
</dbReference>
<dbReference type="GO" id="GO:0005840">
    <property type="term" value="C:ribosome"/>
    <property type="evidence" value="ECO:0007669"/>
    <property type="project" value="UniProtKB-KW"/>
</dbReference>
<sequence>MKTKLTKIKILKKFNLYTLHGFTNKLNLYYTYYKKYVSCKSLKTIKLLKTIYNLKHKKLKDYLEFNIYKLIDLLKLLKSRIDNILLEADLFITLNHIRQNIIHKHILLNNKIIINYSYIVRPTDIVHILNCDYKKVINIIIYNYLVKNVKIHVLYTKICKTFKHRKYVKNIIINKTCNIFANYICYKNFKVQINNYKNVCNASNTYLLNNETNY</sequence>
<reference evidence="3" key="1">
    <citation type="journal article" date="2015" name="Parasit. Vectors">
        <title>Characterization and annotation of Babesia orientalis apicoplast genome.</title>
        <authorList>
            <person name="Huang Y."/>
            <person name="He L."/>
            <person name="Hu J."/>
            <person name="He P."/>
            <person name="He J."/>
            <person name="Yu L."/>
            <person name="Malobi N."/>
            <person name="Zhou Y."/>
            <person name="Shen B."/>
            <person name="Zhao J."/>
        </authorList>
    </citation>
    <scope>NUCLEOTIDE SEQUENCE</scope>
    <source>
        <strain evidence="3">Wuhan</strain>
    </source>
</reference>
<dbReference type="Gene3D" id="3.10.290.10">
    <property type="entry name" value="RNA-binding S4 domain"/>
    <property type="match status" value="1"/>
</dbReference>
<protein>
    <submittedName>
        <fullName evidence="3">Ribosomal protein S4</fullName>
    </submittedName>
</protein>
<organism evidence="3">
    <name type="scientific">Babesia orientalis</name>
    <dbReference type="NCBI Taxonomy" id="273649"/>
    <lineage>
        <taxon>Eukaryota</taxon>
        <taxon>Sar</taxon>
        <taxon>Alveolata</taxon>
        <taxon>Apicomplexa</taxon>
        <taxon>Aconoidasida</taxon>
        <taxon>Piroplasmida</taxon>
        <taxon>Babesiidae</taxon>
        <taxon>Babesia</taxon>
    </lineage>
</organism>
<feature type="domain" description="RNA-binding S4" evidence="2">
    <location>
        <begin position="79"/>
        <end position="145"/>
    </location>
</feature>
<accession>A0A0M4NGY8</accession>
<dbReference type="AlphaFoldDB" id="A0A0M4NGY8"/>
<dbReference type="SMART" id="SM00363">
    <property type="entry name" value="S4"/>
    <property type="match status" value="1"/>
</dbReference>
<dbReference type="EMBL" id="KT428643">
    <property type="protein sequence ID" value="ALE29360.1"/>
    <property type="molecule type" value="Genomic_DNA"/>
</dbReference>
<dbReference type="CDD" id="cd00165">
    <property type="entry name" value="S4"/>
    <property type="match status" value="1"/>
</dbReference>
<proteinExistence type="predicted"/>
<dbReference type="PROSITE" id="PS50889">
    <property type="entry name" value="S4"/>
    <property type="match status" value="1"/>
</dbReference>
<dbReference type="InterPro" id="IPR036986">
    <property type="entry name" value="S4_RNA-bd_sf"/>
</dbReference>
<evidence type="ECO:0000259" key="2">
    <source>
        <dbReference type="SMART" id="SM00363"/>
    </source>
</evidence>
<dbReference type="GeneID" id="26044099"/>
<dbReference type="RefSeq" id="YP_009170379.1">
    <property type="nucleotide sequence ID" value="NC_028029.1"/>
</dbReference>
<dbReference type="Pfam" id="PF01479">
    <property type="entry name" value="S4"/>
    <property type="match status" value="1"/>
</dbReference>
<dbReference type="SUPFAM" id="SSF55174">
    <property type="entry name" value="Alpha-L RNA-binding motif"/>
    <property type="match status" value="1"/>
</dbReference>